<dbReference type="InterPro" id="IPR003607">
    <property type="entry name" value="HD/PDEase_dom"/>
</dbReference>
<comment type="caution">
    <text evidence="2">The sequence shown here is derived from an EMBL/GenBank/DDBJ whole genome shotgun (WGS) entry which is preliminary data.</text>
</comment>
<name>A0A4V3DV69_9NEIS</name>
<dbReference type="PROSITE" id="PS51832">
    <property type="entry name" value="HD_GYP"/>
    <property type="match status" value="1"/>
</dbReference>
<dbReference type="SUPFAM" id="SSF109604">
    <property type="entry name" value="HD-domain/PDEase-like"/>
    <property type="match status" value="1"/>
</dbReference>
<gene>
    <name evidence="2" type="ORF">DFP86_1068</name>
</gene>
<dbReference type="AlphaFoldDB" id="A0A4V3DV69"/>
<evidence type="ECO:0000313" key="2">
    <source>
        <dbReference type="EMBL" id="TDR79869.1"/>
    </source>
</evidence>
<dbReference type="PANTHER" id="PTHR43155">
    <property type="entry name" value="CYCLIC DI-GMP PHOSPHODIESTERASE PA4108-RELATED"/>
    <property type="match status" value="1"/>
</dbReference>
<evidence type="ECO:0000313" key="3">
    <source>
        <dbReference type="Proteomes" id="UP000295611"/>
    </source>
</evidence>
<dbReference type="Proteomes" id="UP000295611">
    <property type="component" value="Unassembled WGS sequence"/>
</dbReference>
<keyword evidence="3" id="KW-1185">Reference proteome</keyword>
<protein>
    <submittedName>
        <fullName evidence="2">HD-GYP domain-containing protein (C-di-GMP phosphodiesterase class II)</fullName>
    </submittedName>
</protein>
<dbReference type="Gene3D" id="1.10.3210.10">
    <property type="entry name" value="Hypothetical protein af1432"/>
    <property type="match status" value="1"/>
</dbReference>
<dbReference type="CDD" id="cd00077">
    <property type="entry name" value="HDc"/>
    <property type="match status" value="1"/>
</dbReference>
<accession>A0A4V3DV69</accession>
<proteinExistence type="predicted"/>
<dbReference type="PANTHER" id="PTHR43155:SF2">
    <property type="entry name" value="CYCLIC DI-GMP PHOSPHODIESTERASE PA4108"/>
    <property type="match status" value="1"/>
</dbReference>
<reference evidence="2 3" key="1">
    <citation type="submission" date="2019-03" db="EMBL/GenBank/DDBJ databases">
        <title>Genomic Encyclopedia of Type Strains, Phase III (KMG-III): the genomes of soil and plant-associated and newly described type strains.</title>
        <authorList>
            <person name="Whitman W."/>
        </authorList>
    </citation>
    <scope>NUCLEOTIDE SEQUENCE [LARGE SCALE GENOMIC DNA]</scope>
    <source>
        <strain evidence="2 3">CECT 8976</strain>
    </source>
</reference>
<dbReference type="GO" id="GO:0008081">
    <property type="term" value="F:phosphoric diester hydrolase activity"/>
    <property type="evidence" value="ECO:0007669"/>
    <property type="project" value="UniProtKB-ARBA"/>
</dbReference>
<dbReference type="Pfam" id="PF13487">
    <property type="entry name" value="HD_5"/>
    <property type="match status" value="1"/>
</dbReference>
<dbReference type="RefSeq" id="WP_133680048.1">
    <property type="nucleotide sequence ID" value="NZ_SNZP01000006.1"/>
</dbReference>
<dbReference type="OrthoDB" id="9774747at2"/>
<dbReference type="InterPro" id="IPR037522">
    <property type="entry name" value="HD_GYP_dom"/>
</dbReference>
<dbReference type="EMBL" id="SNZP01000006">
    <property type="protein sequence ID" value="TDR79869.1"/>
    <property type="molecule type" value="Genomic_DNA"/>
</dbReference>
<feature type="domain" description="HD-GYP" evidence="1">
    <location>
        <begin position="123"/>
        <end position="318"/>
    </location>
</feature>
<evidence type="ECO:0000259" key="1">
    <source>
        <dbReference type="PROSITE" id="PS51832"/>
    </source>
</evidence>
<sequence>MTEKTGTMRQAKVPGDLIEVGQSLPFDIFAEHGFLLMKKGHYVLTDEQKKKLERIGVTQFVTEEKIEEGGYGDATQESKHLLPGPFDEMSHLYQRTRALLRQAMHVKDFPGAVLSVAQSILLLAQTQPDAVVASILLAPFREYAPAHSVHTAAMLALLTRRMSLPPRHRETLLCAALTMNIAQVELQNELFGQQAALTRTQQEEIKSHPLLGSAILREAGVEDELWHTLVQTHHESWTGGGYPFSLGREQILPPAHILHLADIVCAKLTPRRYRSALLPATALGQIFQRKDAEFDEAFTTLLIKELGIYPPGSFVKLASNEIGVVTYRGNKPSTPQVAALRKVDGPAYAEPLIRESRNPAYKVLEPCSSLLSGVRPGYLGRLWRL</sequence>
<organism evidence="2 3">
    <name type="scientific">Paludibacterium purpuratum</name>
    <dbReference type="NCBI Taxonomy" id="1144873"/>
    <lineage>
        <taxon>Bacteria</taxon>
        <taxon>Pseudomonadati</taxon>
        <taxon>Pseudomonadota</taxon>
        <taxon>Betaproteobacteria</taxon>
        <taxon>Neisseriales</taxon>
        <taxon>Chromobacteriaceae</taxon>
        <taxon>Paludibacterium</taxon>
    </lineage>
</organism>